<protein>
    <recommendedName>
        <fullName evidence="3">NXPE C-terminal domain-containing protein</fullName>
    </recommendedName>
</protein>
<evidence type="ECO:0000259" key="3">
    <source>
        <dbReference type="Pfam" id="PF24536"/>
    </source>
</evidence>
<feature type="region of interest" description="Disordered" evidence="1">
    <location>
        <begin position="70"/>
        <end position="93"/>
    </location>
</feature>
<feature type="domain" description="NXPE C-terminal" evidence="3">
    <location>
        <begin position="339"/>
        <end position="498"/>
    </location>
</feature>
<dbReference type="AlphaFoldDB" id="A0ABD0KY75"/>
<keyword evidence="2" id="KW-1133">Transmembrane helix</keyword>
<feature type="compositionally biased region" description="Polar residues" evidence="1">
    <location>
        <begin position="84"/>
        <end position="93"/>
    </location>
</feature>
<accession>A0ABD0KY75</accession>
<dbReference type="InterPro" id="IPR057106">
    <property type="entry name" value="NXPE4_C"/>
</dbReference>
<dbReference type="PANTHER" id="PTHR16165:SF5">
    <property type="entry name" value="NXPE FAMILY MEMBER 3"/>
    <property type="match status" value="1"/>
</dbReference>
<feature type="transmembrane region" description="Helical" evidence="2">
    <location>
        <begin position="12"/>
        <end position="28"/>
    </location>
</feature>
<dbReference type="Gene3D" id="2.60.40.10">
    <property type="entry name" value="Immunoglobulins"/>
    <property type="match status" value="1"/>
</dbReference>
<keyword evidence="2" id="KW-0812">Transmembrane</keyword>
<evidence type="ECO:0000256" key="2">
    <source>
        <dbReference type="SAM" id="Phobius"/>
    </source>
</evidence>
<sequence length="512" mass="58052">MGVSEINKRRVWILSAFALVAAASYYWMTRRLHPASAVWLNSTDDHFSNPEHTPGDHHTQRILDKRNETVTSFGSSSDGQASSVRTANGTRRAQTTKRLMDTSKLGLDEGYRLIRRNIRHRSDFLFLDYKALDQWFSNVERDILKDKPVENLRTVASHLTSILHMLPGPEKGQLSVGDRLTIRVDLRDARGQQVQKGGHEVRVWLASNDCRGKSAAANVTDMRNGSYLASLPVLWSGQSTVHASLVRTREFLRYNLHLLQRMVLINRFSGAFVRGKDQQATLCMPVPAIPGFPEVCNLTLKNGGLPWFCGKPSRGNLTCKDWTAVWKMMTTLRGCSQDRKPLNATYKRHALPVYSPPSRWKTVQNHRALSFFLDQIPATGNYVIMIHLYSHFFNVHPGIYAYHVRDAARGVRRLLDRNPLAKVFIRGPHAFGGDGFQIYSDSHAHRCLQITKSEFRPLLSRIVLLNAWDMTVAINNRDLHPPSYVVRSLIGLMLGHVCPRHIQMMGISTDLS</sequence>
<dbReference type="Pfam" id="PF24536">
    <property type="entry name" value="NXPE4_C"/>
    <property type="match status" value="1"/>
</dbReference>
<dbReference type="InterPro" id="IPR013783">
    <property type="entry name" value="Ig-like_fold"/>
</dbReference>
<evidence type="ECO:0000313" key="4">
    <source>
        <dbReference type="EMBL" id="KAK7491976.1"/>
    </source>
</evidence>
<keyword evidence="5" id="KW-1185">Reference proteome</keyword>
<comment type="caution">
    <text evidence="4">The sequence shown here is derived from an EMBL/GenBank/DDBJ whole genome shotgun (WGS) entry which is preliminary data.</text>
</comment>
<keyword evidence="2" id="KW-0472">Membrane</keyword>
<feature type="compositionally biased region" description="Low complexity" evidence="1">
    <location>
        <begin position="72"/>
        <end position="83"/>
    </location>
</feature>
<dbReference type="Proteomes" id="UP001519460">
    <property type="component" value="Unassembled WGS sequence"/>
</dbReference>
<organism evidence="4 5">
    <name type="scientific">Batillaria attramentaria</name>
    <dbReference type="NCBI Taxonomy" id="370345"/>
    <lineage>
        <taxon>Eukaryota</taxon>
        <taxon>Metazoa</taxon>
        <taxon>Spiralia</taxon>
        <taxon>Lophotrochozoa</taxon>
        <taxon>Mollusca</taxon>
        <taxon>Gastropoda</taxon>
        <taxon>Caenogastropoda</taxon>
        <taxon>Sorbeoconcha</taxon>
        <taxon>Cerithioidea</taxon>
        <taxon>Batillariidae</taxon>
        <taxon>Batillaria</taxon>
    </lineage>
</organism>
<gene>
    <name evidence="4" type="ORF">BaRGS_00016822</name>
</gene>
<reference evidence="4 5" key="1">
    <citation type="journal article" date="2023" name="Sci. Data">
        <title>Genome assembly of the Korean intertidal mud-creeper Batillaria attramentaria.</title>
        <authorList>
            <person name="Patra A.K."/>
            <person name="Ho P.T."/>
            <person name="Jun S."/>
            <person name="Lee S.J."/>
            <person name="Kim Y."/>
            <person name="Won Y.J."/>
        </authorList>
    </citation>
    <scope>NUCLEOTIDE SEQUENCE [LARGE SCALE GENOMIC DNA]</scope>
    <source>
        <strain evidence="4">Wonlab-2016</strain>
    </source>
</reference>
<evidence type="ECO:0000256" key="1">
    <source>
        <dbReference type="SAM" id="MobiDB-lite"/>
    </source>
</evidence>
<evidence type="ECO:0000313" key="5">
    <source>
        <dbReference type="Proteomes" id="UP001519460"/>
    </source>
</evidence>
<dbReference type="PANTHER" id="PTHR16165">
    <property type="entry name" value="NXPE FAMILY MEMBER"/>
    <property type="match status" value="1"/>
</dbReference>
<name>A0ABD0KY75_9CAEN</name>
<proteinExistence type="predicted"/>
<dbReference type="EMBL" id="JACVVK020000108">
    <property type="protein sequence ID" value="KAK7491976.1"/>
    <property type="molecule type" value="Genomic_DNA"/>
</dbReference>